<evidence type="ECO:0000259" key="2">
    <source>
        <dbReference type="Pfam" id="PF13439"/>
    </source>
</evidence>
<protein>
    <submittedName>
        <fullName evidence="3">Glycosyltransferase family 4 protein</fullName>
    </submittedName>
</protein>
<dbReference type="AlphaFoldDB" id="A0AA43KG62"/>
<proteinExistence type="predicted"/>
<feature type="domain" description="Glycosyl transferase family 1" evidence="1">
    <location>
        <begin position="174"/>
        <end position="329"/>
    </location>
</feature>
<dbReference type="Proteomes" id="UP001159370">
    <property type="component" value="Unassembled WGS sequence"/>
</dbReference>
<dbReference type="EMBL" id="JANQDL010000093">
    <property type="protein sequence ID" value="MDH6064738.1"/>
    <property type="molecule type" value="Genomic_DNA"/>
</dbReference>
<reference evidence="3 4" key="1">
    <citation type="journal article" date="2023" name="J. Phycol.">
        <title>Chrysosporum ovalisporum is synonymous with the true-branching cyanobacterium Umezakia natans (Nostocales/Aphanizomenonaceae).</title>
        <authorList>
            <person name="McGregor G.B."/>
            <person name="Sendall B.C."/>
            <person name="Niiyama Y."/>
            <person name="Tuji A."/>
            <person name="Willis A."/>
        </authorList>
    </citation>
    <scope>NUCLEOTIDE SEQUENCE [LARGE SCALE GENOMIC DNA]</scope>
    <source>
        <strain evidence="3 4">FSS-62</strain>
    </source>
</reference>
<dbReference type="PANTHER" id="PTHR12526:SF630">
    <property type="entry name" value="GLYCOSYLTRANSFERASE"/>
    <property type="match status" value="1"/>
</dbReference>
<dbReference type="GO" id="GO:0016757">
    <property type="term" value="F:glycosyltransferase activity"/>
    <property type="evidence" value="ECO:0007669"/>
    <property type="project" value="InterPro"/>
</dbReference>
<organism evidence="3 4">
    <name type="scientific">Umezakia ovalisporum FSS-62</name>
    <dbReference type="NCBI Taxonomy" id="2971776"/>
    <lineage>
        <taxon>Bacteria</taxon>
        <taxon>Bacillati</taxon>
        <taxon>Cyanobacteriota</taxon>
        <taxon>Cyanophyceae</taxon>
        <taxon>Nostocales</taxon>
        <taxon>Nodulariaceae</taxon>
        <taxon>Umezakia</taxon>
    </lineage>
</organism>
<dbReference type="CDD" id="cd03801">
    <property type="entry name" value="GT4_PimA-like"/>
    <property type="match status" value="1"/>
</dbReference>
<dbReference type="InterPro" id="IPR028098">
    <property type="entry name" value="Glyco_trans_4-like_N"/>
</dbReference>
<dbReference type="InterPro" id="IPR001296">
    <property type="entry name" value="Glyco_trans_1"/>
</dbReference>
<sequence>MRILHIINHVQNIGNGIVNVAVDLACLQRKDGHTVAVVSQGGEYETLLRCYDVTHCQLNQSRQFLNILKAGWRYRQIVHEFQPDIVHAHMMTGVVIARMCKIGFNYALVSTVHNEFQRSAVIMGLADRVIAVSQAVANSMVWRGIPHKNLRVVSNGTLNSPRHRHIEDYQPLPLHRPAITTVAGMYSRKGIAELIAAFGKIVTEFPDAHLYLVGDGPDRSMFEAIVQNKPYSHRIHFEGFQPEPQCYMLATDIFVLASHCESFGLVLTEAREAGCAIIASDVDGIPETLDNRQAGILVPPQDSQSLATALTILLRDPANLQRWKCRAKENLERFSAARVNEETLAVYHELATEQNIPTVVETKQVLIGKSEKSKVKKV</sequence>
<dbReference type="Gene3D" id="3.40.50.2000">
    <property type="entry name" value="Glycogen Phosphorylase B"/>
    <property type="match status" value="2"/>
</dbReference>
<dbReference type="GeneID" id="83684753"/>
<dbReference type="Pfam" id="PF13439">
    <property type="entry name" value="Glyco_transf_4"/>
    <property type="match status" value="1"/>
</dbReference>
<dbReference type="PANTHER" id="PTHR12526">
    <property type="entry name" value="GLYCOSYLTRANSFERASE"/>
    <property type="match status" value="1"/>
</dbReference>
<dbReference type="Pfam" id="PF00534">
    <property type="entry name" value="Glycos_transf_1"/>
    <property type="match status" value="1"/>
</dbReference>
<evidence type="ECO:0000313" key="3">
    <source>
        <dbReference type="EMBL" id="MDH6064738.1"/>
    </source>
</evidence>
<gene>
    <name evidence="3" type="ORF">NWP23_13430</name>
</gene>
<accession>A0AA43KG62</accession>
<dbReference type="RefSeq" id="WP_280656528.1">
    <property type="nucleotide sequence ID" value="NZ_JANQDL010000093.1"/>
</dbReference>
<comment type="caution">
    <text evidence="3">The sequence shown here is derived from an EMBL/GenBank/DDBJ whole genome shotgun (WGS) entry which is preliminary data.</text>
</comment>
<feature type="domain" description="Glycosyltransferase subfamily 4-like N-terminal" evidence="2">
    <location>
        <begin position="15"/>
        <end position="156"/>
    </location>
</feature>
<name>A0AA43KG62_9CYAN</name>
<evidence type="ECO:0000313" key="4">
    <source>
        <dbReference type="Proteomes" id="UP001159370"/>
    </source>
</evidence>
<evidence type="ECO:0000259" key="1">
    <source>
        <dbReference type="Pfam" id="PF00534"/>
    </source>
</evidence>
<dbReference type="SUPFAM" id="SSF53756">
    <property type="entry name" value="UDP-Glycosyltransferase/glycogen phosphorylase"/>
    <property type="match status" value="1"/>
</dbReference>